<dbReference type="PANTHER" id="PTHR13416:SF2">
    <property type="entry name" value="TRANSMEMBRANE PROTEIN 43"/>
    <property type="match status" value="1"/>
</dbReference>
<name>A0A848CCY0_9BACT</name>
<dbReference type="Pfam" id="PF07787">
    <property type="entry name" value="TMEM43"/>
    <property type="match status" value="1"/>
</dbReference>
<evidence type="ECO:0000256" key="4">
    <source>
        <dbReference type="ARBA" id="ARBA00022824"/>
    </source>
</evidence>
<evidence type="ECO:0000256" key="1">
    <source>
        <dbReference type="ARBA" id="ARBA00004127"/>
    </source>
</evidence>
<dbReference type="Proteomes" id="UP000522333">
    <property type="component" value="Unassembled WGS sequence"/>
</dbReference>
<accession>A0A848CCY0</accession>
<dbReference type="InterPro" id="IPR012430">
    <property type="entry name" value="TMEM43_fam"/>
</dbReference>
<evidence type="ECO:0000256" key="5">
    <source>
        <dbReference type="ARBA" id="ARBA00022989"/>
    </source>
</evidence>
<keyword evidence="6 7" id="KW-0472">Membrane</keyword>
<evidence type="ECO:0000256" key="2">
    <source>
        <dbReference type="ARBA" id="ARBA00004586"/>
    </source>
</evidence>
<dbReference type="RefSeq" id="WP_168936448.1">
    <property type="nucleotide sequence ID" value="NZ_JABAFY010000074.1"/>
</dbReference>
<comment type="subcellular location">
    <subcellularLocation>
        <location evidence="1">Endomembrane system</location>
        <topology evidence="1">Multi-pass membrane protein</topology>
    </subcellularLocation>
    <subcellularLocation>
        <location evidence="2">Endoplasmic reticulum membrane</location>
    </subcellularLocation>
</comment>
<evidence type="ECO:0000256" key="7">
    <source>
        <dbReference type="SAM" id="Phobius"/>
    </source>
</evidence>
<reference evidence="8 9" key="1">
    <citation type="submission" date="2020-04" db="EMBL/GenBank/DDBJ databases">
        <authorList>
            <person name="Hitch T.C.A."/>
            <person name="Wylensek D."/>
            <person name="Clavel T."/>
        </authorList>
    </citation>
    <scope>NUCLEOTIDE SEQUENCE [LARGE SCALE GENOMIC DNA]</scope>
    <source>
        <strain evidence="8 9">PG-251-APC-1</strain>
    </source>
</reference>
<evidence type="ECO:0000313" key="8">
    <source>
        <dbReference type="EMBL" id="NME53160.1"/>
    </source>
</evidence>
<dbReference type="GO" id="GO:0012505">
    <property type="term" value="C:endomembrane system"/>
    <property type="evidence" value="ECO:0007669"/>
    <property type="project" value="UniProtKB-SubCell"/>
</dbReference>
<dbReference type="PANTHER" id="PTHR13416">
    <property type="match status" value="1"/>
</dbReference>
<evidence type="ECO:0000256" key="3">
    <source>
        <dbReference type="ARBA" id="ARBA00022692"/>
    </source>
</evidence>
<gene>
    <name evidence="8" type="ORF">HF854_11705</name>
</gene>
<evidence type="ECO:0000313" key="9">
    <source>
        <dbReference type="Proteomes" id="UP000522333"/>
    </source>
</evidence>
<dbReference type="AlphaFoldDB" id="A0A848CCY0"/>
<feature type="transmembrane region" description="Helical" evidence="7">
    <location>
        <begin position="386"/>
        <end position="404"/>
    </location>
</feature>
<protein>
    <submittedName>
        <fullName evidence="8">Primosome assembly protein PriA</fullName>
    </submittedName>
</protein>
<dbReference type="GO" id="GO:0006629">
    <property type="term" value="P:lipid metabolic process"/>
    <property type="evidence" value="ECO:0007669"/>
    <property type="project" value="TreeGrafter"/>
</dbReference>
<feature type="transmembrane region" description="Helical" evidence="7">
    <location>
        <begin position="321"/>
        <end position="339"/>
    </location>
</feature>
<keyword evidence="3 7" id="KW-0812">Transmembrane</keyword>
<evidence type="ECO:0000256" key="6">
    <source>
        <dbReference type="ARBA" id="ARBA00023136"/>
    </source>
</evidence>
<sequence>MADNYTEVTNTSWFSRLGNSFGGIGAGLVMIALATFLLYWNEGRAVRTGDAIAEAQMQTVALPGISTLDSSYDGKLVYATGRVVTEDTLTDSMFGITTKAIRLRRKVEYYQWVEDAKQETRKKLGGGEETVTTYSYQMKWVGQPVDSQNFKRVEGHENMTRIQAANEDQYAANVTFGAYRLPDFLIRSISGEKAITPNLNEDQRSELQKTFFSRAPIPDTVNKAVESGVEKSARGPNSMVHNQGNFLYIGRHPNSPKVGDVRVSFFEVTPAKVSIIARISGDTFVPFRASNGETFYKLGMGAQDQTVMFDNAKSSNSMMTWILRIVGILLCIAGIRMIVAPLQVIADVIPLLGSIVGAGTGLVALLLGCAWSLVIIAIGWIRFRPLLGICLLGAAVALIAFLIVRGRKRKASAPVQA</sequence>
<organism evidence="8 9">
    <name type="scientific">Desulfovibrio piger</name>
    <dbReference type="NCBI Taxonomy" id="901"/>
    <lineage>
        <taxon>Bacteria</taxon>
        <taxon>Pseudomonadati</taxon>
        <taxon>Thermodesulfobacteriota</taxon>
        <taxon>Desulfovibrionia</taxon>
        <taxon>Desulfovibrionales</taxon>
        <taxon>Desulfovibrionaceae</taxon>
        <taxon>Desulfovibrio</taxon>
    </lineage>
</organism>
<keyword evidence="4" id="KW-0256">Endoplasmic reticulum</keyword>
<feature type="transmembrane region" description="Helical" evidence="7">
    <location>
        <begin position="20"/>
        <end position="40"/>
    </location>
</feature>
<dbReference type="GO" id="GO:0071763">
    <property type="term" value="P:nuclear membrane organization"/>
    <property type="evidence" value="ECO:0007669"/>
    <property type="project" value="TreeGrafter"/>
</dbReference>
<feature type="transmembrane region" description="Helical" evidence="7">
    <location>
        <begin position="351"/>
        <end position="379"/>
    </location>
</feature>
<proteinExistence type="predicted"/>
<comment type="caution">
    <text evidence="8">The sequence shown here is derived from an EMBL/GenBank/DDBJ whole genome shotgun (WGS) entry which is preliminary data.</text>
</comment>
<keyword evidence="5 7" id="KW-1133">Transmembrane helix</keyword>
<dbReference type="EMBL" id="JABAFY010000074">
    <property type="protein sequence ID" value="NME53160.1"/>
    <property type="molecule type" value="Genomic_DNA"/>
</dbReference>